<gene>
    <name evidence="1" type="ORF">AMECASPLE_005557</name>
</gene>
<evidence type="ECO:0000313" key="1">
    <source>
        <dbReference type="EMBL" id="MEQ2294603.1"/>
    </source>
</evidence>
<organism evidence="1 2">
    <name type="scientific">Ameca splendens</name>
    <dbReference type="NCBI Taxonomy" id="208324"/>
    <lineage>
        <taxon>Eukaryota</taxon>
        <taxon>Metazoa</taxon>
        <taxon>Chordata</taxon>
        <taxon>Craniata</taxon>
        <taxon>Vertebrata</taxon>
        <taxon>Euteleostomi</taxon>
        <taxon>Actinopterygii</taxon>
        <taxon>Neopterygii</taxon>
        <taxon>Teleostei</taxon>
        <taxon>Neoteleostei</taxon>
        <taxon>Acanthomorphata</taxon>
        <taxon>Ovalentaria</taxon>
        <taxon>Atherinomorphae</taxon>
        <taxon>Cyprinodontiformes</taxon>
        <taxon>Goodeidae</taxon>
        <taxon>Ameca</taxon>
    </lineage>
</organism>
<comment type="caution">
    <text evidence="1">The sequence shown here is derived from an EMBL/GenBank/DDBJ whole genome shotgun (WGS) entry which is preliminary data.</text>
</comment>
<dbReference type="EMBL" id="JAHRIP010037877">
    <property type="protein sequence ID" value="MEQ2294603.1"/>
    <property type="molecule type" value="Genomic_DNA"/>
</dbReference>
<evidence type="ECO:0000313" key="2">
    <source>
        <dbReference type="Proteomes" id="UP001469553"/>
    </source>
</evidence>
<reference evidence="1 2" key="1">
    <citation type="submission" date="2021-06" db="EMBL/GenBank/DDBJ databases">
        <authorList>
            <person name="Palmer J.M."/>
        </authorList>
    </citation>
    <scope>NUCLEOTIDE SEQUENCE [LARGE SCALE GENOMIC DNA]</scope>
    <source>
        <strain evidence="1 2">AS_MEX2019</strain>
        <tissue evidence="1">Muscle</tissue>
    </source>
</reference>
<proteinExistence type="predicted"/>
<accession>A0ABV0YMH4</accession>
<dbReference type="Proteomes" id="UP001469553">
    <property type="component" value="Unassembled WGS sequence"/>
</dbReference>
<name>A0ABV0YMH4_9TELE</name>
<keyword evidence="2" id="KW-1185">Reference proteome</keyword>
<sequence length="100" mass="11767">MLLNHHKLNCCPAISKPSHWHCTLLSSSFFYVYGQECRGERHMHKANTVFHSERNLQEQWHKSESRNMLMFFNVLLKKCLEKWIDLLICASIHPSVAEAV</sequence>
<protein>
    <submittedName>
        <fullName evidence="1">Uncharacterized protein</fullName>
    </submittedName>
</protein>